<keyword evidence="1" id="KW-1133">Transmembrane helix</keyword>
<organism evidence="2 3">
    <name type="scientific">Dokdonia pacifica</name>
    <dbReference type="NCBI Taxonomy" id="1627892"/>
    <lineage>
        <taxon>Bacteria</taxon>
        <taxon>Pseudomonadati</taxon>
        <taxon>Bacteroidota</taxon>
        <taxon>Flavobacteriia</taxon>
        <taxon>Flavobacteriales</taxon>
        <taxon>Flavobacteriaceae</taxon>
        <taxon>Dokdonia</taxon>
    </lineage>
</organism>
<gene>
    <name evidence="2" type="ORF">SAMN06265376_102138</name>
</gene>
<dbReference type="AlphaFoldDB" id="A0A238YM41"/>
<feature type="transmembrane region" description="Helical" evidence="1">
    <location>
        <begin position="102"/>
        <end position="121"/>
    </location>
</feature>
<keyword evidence="3" id="KW-1185">Reference proteome</keyword>
<dbReference type="RefSeq" id="WP_179218112.1">
    <property type="nucleotide sequence ID" value="NZ_BMEP01000001.1"/>
</dbReference>
<evidence type="ECO:0000256" key="1">
    <source>
        <dbReference type="SAM" id="Phobius"/>
    </source>
</evidence>
<sequence>MQPKQLTRKKSKSQDNTITYKKIHVNKKKGLFYGSIIALFIIISPYFFYLYEGIPDGDVWDSPFGVISSNYYGSVQVLFWTLFNKIVPLFLLLIWFFTCKHWWYHAILVPICMIIIQIYTILNDEIEFPDSKVLYILGPIIFIMLIFSYTVRTKIFDKLYGIDLSELSRVNWKGEIQSYHTIDENDDDEDDDDPMFMSN</sequence>
<protein>
    <submittedName>
        <fullName evidence="2">Uncharacterized protein</fullName>
    </submittedName>
</protein>
<feature type="transmembrane region" description="Helical" evidence="1">
    <location>
        <begin position="133"/>
        <end position="151"/>
    </location>
</feature>
<dbReference type="EMBL" id="FZNY01000002">
    <property type="protein sequence ID" value="SNR71499.1"/>
    <property type="molecule type" value="Genomic_DNA"/>
</dbReference>
<name>A0A238YM41_9FLAO</name>
<dbReference type="Proteomes" id="UP000198379">
    <property type="component" value="Unassembled WGS sequence"/>
</dbReference>
<evidence type="ECO:0000313" key="2">
    <source>
        <dbReference type="EMBL" id="SNR71499.1"/>
    </source>
</evidence>
<keyword evidence="1" id="KW-0472">Membrane</keyword>
<reference evidence="2 3" key="1">
    <citation type="submission" date="2017-06" db="EMBL/GenBank/DDBJ databases">
        <authorList>
            <person name="Kim H.J."/>
            <person name="Triplett B.A."/>
        </authorList>
    </citation>
    <scope>NUCLEOTIDE SEQUENCE [LARGE SCALE GENOMIC DNA]</scope>
    <source>
        <strain evidence="2 3">DSM 25597</strain>
    </source>
</reference>
<feature type="transmembrane region" description="Helical" evidence="1">
    <location>
        <begin position="71"/>
        <end position="95"/>
    </location>
</feature>
<proteinExistence type="predicted"/>
<accession>A0A238YM41</accession>
<feature type="transmembrane region" description="Helical" evidence="1">
    <location>
        <begin position="31"/>
        <end position="51"/>
    </location>
</feature>
<evidence type="ECO:0000313" key="3">
    <source>
        <dbReference type="Proteomes" id="UP000198379"/>
    </source>
</evidence>
<keyword evidence="1" id="KW-0812">Transmembrane</keyword>